<accession>A0A1U7IZ52</accession>
<name>A0A1U7IZ52_9CYAN</name>
<dbReference type="EMBL" id="MRCG01000026">
    <property type="protein sequence ID" value="OKH44114.1"/>
    <property type="molecule type" value="Genomic_DNA"/>
</dbReference>
<organism evidence="2 3">
    <name type="scientific">Phormidium tenue NIES-30</name>
    <dbReference type="NCBI Taxonomy" id="549789"/>
    <lineage>
        <taxon>Bacteria</taxon>
        <taxon>Bacillati</taxon>
        <taxon>Cyanobacteriota</taxon>
        <taxon>Cyanophyceae</taxon>
        <taxon>Oscillatoriophycideae</taxon>
        <taxon>Oscillatoriales</taxon>
        <taxon>Oscillatoriaceae</taxon>
        <taxon>Phormidium</taxon>
    </lineage>
</organism>
<keyword evidence="3" id="KW-1185">Reference proteome</keyword>
<protein>
    <recommendedName>
        <fullName evidence="4">TrbG/VirB9 family P-type conjugative transfer protein</fullName>
    </recommendedName>
</protein>
<feature type="signal peptide" evidence="1">
    <location>
        <begin position="1"/>
        <end position="23"/>
    </location>
</feature>
<evidence type="ECO:0008006" key="4">
    <source>
        <dbReference type="Google" id="ProtNLM"/>
    </source>
</evidence>
<evidence type="ECO:0000313" key="3">
    <source>
        <dbReference type="Proteomes" id="UP000185557"/>
    </source>
</evidence>
<dbReference type="STRING" id="549789.NIES30_23605"/>
<dbReference type="Proteomes" id="UP000185557">
    <property type="component" value="Unassembled WGS sequence"/>
</dbReference>
<gene>
    <name evidence="2" type="ORF">NIES30_23605</name>
</gene>
<feature type="chain" id="PRO_5012979230" description="TrbG/VirB9 family P-type conjugative transfer protein" evidence="1">
    <location>
        <begin position="24"/>
        <end position="238"/>
    </location>
</feature>
<dbReference type="OrthoDB" id="483418at2"/>
<evidence type="ECO:0000256" key="1">
    <source>
        <dbReference type="SAM" id="SignalP"/>
    </source>
</evidence>
<dbReference type="AlphaFoldDB" id="A0A1U7IZ52"/>
<comment type="caution">
    <text evidence="2">The sequence shown here is derived from an EMBL/GenBank/DDBJ whole genome shotgun (WGS) entry which is preliminary data.</text>
</comment>
<keyword evidence="1" id="KW-0732">Signal</keyword>
<evidence type="ECO:0000313" key="2">
    <source>
        <dbReference type="EMBL" id="OKH44114.1"/>
    </source>
</evidence>
<dbReference type="RefSeq" id="WP_073610899.1">
    <property type="nucleotide sequence ID" value="NZ_MRCG01000026.1"/>
</dbReference>
<proteinExistence type="predicted"/>
<reference evidence="2 3" key="1">
    <citation type="submission" date="2016-11" db="EMBL/GenBank/DDBJ databases">
        <title>Draft Genome Sequences of Nine Cyanobacterial Strains from Diverse Habitats.</title>
        <authorList>
            <person name="Zhu T."/>
            <person name="Hou S."/>
            <person name="Lu X."/>
            <person name="Hess W.R."/>
        </authorList>
    </citation>
    <scope>NUCLEOTIDE SEQUENCE [LARGE SCALE GENOMIC DNA]</scope>
    <source>
        <strain evidence="2 3">NIES-30</strain>
    </source>
</reference>
<sequence length="238" mass="25551">MIRYWKTLALTLALVGVSGPAWAQATRTISNRAARGDHAPVTVELHPGHGVTLNFRPVGSVVRRAWLDDPSKVTLNFDDTRCALVAAPGECAATVIHLRRIQPLAFPGLPATATTTLTVVTDRDLYTFQLAFPNSGAPAYSILAIQPDAPSPYATAILTTQIAGPAGVRWVEQGLLEAHRRNLVATGDPLWERLQALMEQLRLGQPLREAAQNAGVSEALVVRLAELGRSDSGITQGR</sequence>